<dbReference type="Pfam" id="PF16344">
    <property type="entry name" value="FecR_C"/>
    <property type="match status" value="1"/>
</dbReference>
<dbReference type="HOGENOM" id="CLU_050192_2_3_10"/>
<feature type="domain" description="Protein FecR C-terminal" evidence="3">
    <location>
        <begin position="242"/>
        <end position="311"/>
    </location>
</feature>
<dbReference type="InterPro" id="IPR012373">
    <property type="entry name" value="Ferrdict_sens_TM"/>
</dbReference>
<evidence type="ECO:0000256" key="1">
    <source>
        <dbReference type="SAM" id="Phobius"/>
    </source>
</evidence>
<evidence type="ECO:0000313" key="5">
    <source>
        <dbReference type="Proteomes" id="UP000003874"/>
    </source>
</evidence>
<evidence type="ECO:0000259" key="3">
    <source>
        <dbReference type="Pfam" id="PF16344"/>
    </source>
</evidence>
<dbReference type="eggNOG" id="COG3712">
    <property type="taxonomic scope" value="Bacteria"/>
</dbReference>
<reference evidence="4 5" key="1">
    <citation type="submission" date="2010-12" db="EMBL/GenBank/DDBJ databases">
        <authorList>
            <person name="Muzny D."/>
            <person name="Qin X."/>
            <person name="Deng J."/>
            <person name="Jiang H."/>
            <person name="Liu Y."/>
            <person name="Qu J."/>
            <person name="Song X.-Z."/>
            <person name="Zhang L."/>
            <person name="Thornton R."/>
            <person name="Coyle M."/>
            <person name="Francisco L."/>
            <person name="Jackson L."/>
            <person name="Javaid M."/>
            <person name="Korchina V."/>
            <person name="Kovar C."/>
            <person name="Mata R."/>
            <person name="Mathew T."/>
            <person name="Ngo R."/>
            <person name="Nguyen L."/>
            <person name="Nguyen N."/>
            <person name="Okwuonu G."/>
            <person name="Ongeri F."/>
            <person name="Pham C."/>
            <person name="Simmons D."/>
            <person name="Wilczek-Boney K."/>
            <person name="Hale W."/>
            <person name="Jakkamsetti A."/>
            <person name="Pham P."/>
            <person name="Ruth R."/>
            <person name="San Lucas F."/>
            <person name="Warren J."/>
            <person name="Zhang J."/>
            <person name="Zhao Z."/>
            <person name="Zhou C."/>
            <person name="Zhu D."/>
            <person name="Lee S."/>
            <person name="Bess C."/>
            <person name="Blankenburg K."/>
            <person name="Forbes L."/>
            <person name="Fu Q."/>
            <person name="Gubbala S."/>
            <person name="Hirani K."/>
            <person name="Jayaseelan J.C."/>
            <person name="Lara F."/>
            <person name="Munidasa M."/>
            <person name="Palculict T."/>
            <person name="Patil S."/>
            <person name="Pu L.-L."/>
            <person name="Saada N."/>
            <person name="Tang L."/>
            <person name="Weissenberger G."/>
            <person name="Zhu Y."/>
            <person name="Hemphill L."/>
            <person name="Shang Y."/>
            <person name="Youmans B."/>
            <person name="Ayvaz T."/>
            <person name="Ross M."/>
            <person name="Santibanez J."/>
            <person name="Aqrawi P."/>
            <person name="Gross S."/>
            <person name="Joshi V."/>
            <person name="Fowler G."/>
            <person name="Nazareth L."/>
            <person name="Reid J."/>
            <person name="Worley K."/>
            <person name="Petrosino J."/>
            <person name="Highlander S."/>
            <person name="Gibbs R."/>
        </authorList>
    </citation>
    <scope>NUCLEOTIDE SEQUENCE [LARGE SCALE GENOMIC DNA]</scope>
    <source>
        <strain evidence="4 5">DSM 15606</strain>
    </source>
</reference>
<dbReference type="Pfam" id="PF04773">
    <property type="entry name" value="FecR"/>
    <property type="match status" value="1"/>
</dbReference>
<accession>E6MSC0</accession>
<sequence>MTHIIKKIIVYYAHNKVRPEIKDRVLKRLATTKDDINATEVYQQLWDEIDTKISAKKRHTFLQKNIWTKIAAAIIPILILFGLAEFYIINTYKQPKNFVLQYRYTKVGENKTLLLPDGTKVNMKGGTVIQYPVSFEGNERIVYLNGEAFFDVHHDSSKSFRVITSYFDITDIGTSFHVSSYMTTNDVYVYVKTGCVELHSERGSKSYKLSQNENLLYNVKSGEIKLGRGLPELAQSWKMAQINIDNMTLGETMKKLSEIYGIKILFNSKKNYNQCITAHFNRGETLESVLKVIGNIFPDFHYKINEDKVVIY</sequence>
<dbReference type="AlphaFoldDB" id="E6MSC0"/>
<evidence type="ECO:0000313" key="4">
    <source>
        <dbReference type="EMBL" id="EFV03467.1"/>
    </source>
</evidence>
<feature type="domain" description="FecR protein" evidence="2">
    <location>
        <begin position="105"/>
        <end position="196"/>
    </location>
</feature>
<comment type="caution">
    <text evidence="4">The sequence shown here is derived from an EMBL/GenBank/DDBJ whole genome shotgun (WGS) entry which is preliminary data.</text>
</comment>
<feature type="transmembrane region" description="Helical" evidence="1">
    <location>
        <begin position="66"/>
        <end position="89"/>
    </location>
</feature>
<dbReference type="PANTHER" id="PTHR30273:SF2">
    <property type="entry name" value="PROTEIN FECR"/>
    <property type="match status" value="1"/>
</dbReference>
<gene>
    <name evidence="4" type="ORF">HMPREF9420_2388</name>
</gene>
<dbReference type="PANTHER" id="PTHR30273">
    <property type="entry name" value="PERIPLASMIC SIGNAL SENSOR AND SIGMA FACTOR ACTIVATOR FECR-RELATED"/>
    <property type="match status" value="1"/>
</dbReference>
<dbReference type="Gene3D" id="2.60.120.1440">
    <property type="match status" value="1"/>
</dbReference>
<dbReference type="GO" id="GO:0016989">
    <property type="term" value="F:sigma factor antagonist activity"/>
    <property type="evidence" value="ECO:0007669"/>
    <property type="project" value="TreeGrafter"/>
</dbReference>
<organism evidence="4 5">
    <name type="scientific">Segatella salivae DSM 15606</name>
    <dbReference type="NCBI Taxonomy" id="888832"/>
    <lineage>
        <taxon>Bacteria</taxon>
        <taxon>Pseudomonadati</taxon>
        <taxon>Bacteroidota</taxon>
        <taxon>Bacteroidia</taxon>
        <taxon>Bacteroidales</taxon>
        <taxon>Prevotellaceae</taxon>
        <taxon>Segatella</taxon>
    </lineage>
</organism>
<proteinExistence type="predicted"/>
<dbReference type="Proteomes" id="UP000003874">
    <property type="component" value="Unassembled WGS sequence"/>
</dbReference>
<evidence type="ECO:0000259" key="2">
    <source>
        <dbReference type="Pfam" id="PF04773"/>
    </source>
</evidence>
<dbReference type="EMBL" id="AEQO01000183">
    <property type="protein sequence ID" value="EFV03467.1"/>
    <property type="molecule type" value="Genomic_DNA"/>
</dbReference>
<dbReference type="OrthoDB" id="650093at2"/>
<keyword evidence="5" id="KW-1185">Reference proteome</keyword>
<keyword evidence="1" id="KW-1133">Transmembrane helix</keyword>
<protein>
    <submittedName>
        <fullName evidence="4">Sigma factor regulatory protein, FecR/PupR family</fullName>
    </submittedName>
</protein>
<dbReference type="STRING" id="888832.HMPREF9420_2388"/>
<dbReference type="PIRSF" id="PIRSF018266">
    <property type="entry name" value="FecR"/>
    <property type="match status" value="1"/>
</dbReference>
<keyword evidence="1" id="KW-0472">Membrane</keyword>
<dbReference type="InterPro" id="IPR006860">
    <property type="entry name" value="FecR"/>
</dbReference>
<dbReference type="InterPro" id="IPR032508">
    <property type="entry name" value="FecR_C"/>
</dbReference>
<dbReference type="RefSeq" id="WP_007135638.1">
    <property type="nucleotide sequence ID" value="NZ_GL629647.1"/>
</dbReference>
<name>E6MSC0_9BACT</name>
<keyword evidence="1" id="KW-0812">Transmembrane</keyword>
<dbReference type="Gene3D" id="3.55.50.30">
    <property type="match status" value="1"/>
</dbReference>